<protein>
    <submittedName>
        <fullName evidence="4">G-protein coupled receptors family 1 profile domain-containing protein</fullName>
    </submittedName>
</protein>
<evidence type="ECO:0000313" key="4">
    <source>
        <dbReference type="WBParaSite" id="ACRNAN_scaffold10980.g12896.t1"/>
    </source>
</evidence>
<name>A0A914CHQ5_9BILA</name>
<feature type="transmembrane region" description="Helical" evidence="1">
    <location>
        <begin position="38"/>
        <end position="61"/>
    </location>
</feature>
<sequence>MFIVHILYLSPVILLFVLVDESQEVSSTSCFAVKFGPWFYMAIVLLFVQIFICFITVFIMFKLIMKKAFGHCNAEFTGGVCKIQKKMYFSTIVQFFVPMLTLLVPYLCFCMLAILHLRIMELSSVIYYILYDVSFLQVSTRTVQTALLIVITLKPYRNAVKKLLEKKTAVQPVSTAISGGNRTLRRPSKMINVQA</sequence>
<feature type="transmembrane region" description="Helical" evidence="1">
    <location>
        <begin position="95"/>
        <end position="119"/>
    </location>
</feature>
<accession>A0A914CHQ5</accession>
<reference evidence="4" key="1">
    <citation type="submission" date="2022-11" db="UniProtKB">
        <authorList>
            <consortium name="WormBaseParasite"/>
        </authorList>
    </citation>
    <scope>IDENTIFICATION</scope>
</reference>
<evidence type="ECO:0000313" key="3">
    <source>
        <dbReference type="Proteomes" id="UP000887540"/>
    </source>
</evidence>
<evidence type="ECO:0000256" key="1">
    <source>
        <dbReference type="SAM" id="Phobius"/>
    </source>
</evidence>
<keyword evidence="1" id="KW-0472">Membrane</keyword>
<keyword evidence="1" id="KW-1133">Transmembrane helix</keyword>
<keyword evidence="1" id="KW-0812">Transmembrane</keyword>
<feature type="chain" id="PRO_5037265226" evidence="2">
    <location>
        <begin position="23"/>
        <end position="195"/>
    </location>
</feature>
<organism evidence="3 4">
    <name type="scientific">Acrobeloides nanus</name>
    <dbReference type="NCBI Taxonomy" id="290746"/>
    <lineage>
        <taxon>Eukaryota</taxon>
        <taxon>Metazoa</taxon>
        <taxon>Ecdysozoa</taxon>
        <taxon>Nematoda</taxon>
        <taxon>Chromadorea</taxon>
        <taxon>Rhabditida</taxon>
        <taxon>Tylenchina</taxon>
        <taxon>Cephalobomorpha</taxon>
        <taxon>Cephaloboidea</taxon>
        <taxon>Cephalobidae</taxon>
        <taxon>Acrobeloides</taxon>
    </lineage>
</organism>
<dbReference type="InterPro" id="IPR019422">
    <property type="entry name" value="7TM_GPCR_serpentine_rcpt_Srh"/>
</dbReference>
<keyword evidence="2" id="KW-0732">Signal</keyword>
<feature type="signal peptide" evidence="2">
    <location>
        <begin position="1"/>
        <end position="22"/>
    </location>
</feature>
<dbReference type="AlphaFoldDB" id="A0A914CHQ5"/>
<evidence type="ECO:0000256" key="2">
    <source>
        <dbReference type="SAM" id="SignalP"/>
    </source>
</evidence>
<dbReference type="Proteomes" id="UP000887540">
    <property type="component" value="Unplaced"/>
</dbReference>
<dbReference type="SUPFAM" id="SSF81321">
    <property type="entry name" value="Family A G protein-coupled receptor-like"/>
    <property type="match status" value="1"/>
</dbReference>
<proteinExistence type="predicted"/>
<keyword evidence="3" id="KW-1185">Reference proteome</keyword>
<dbReference type="WBParaSite" id="ACRNAN_scaffold10980.g12896.t1">
    <property type="protein sequence ID" value="ACRNAN_scaffold10980.g12896.t1"/>
    <property type="gene ID" value="ACRNAN_scaffold10980.g12896"/>
</dbReference>
<dbReference type="Pfam" id="PF10318">
    <property type="entry name" value="7TM_GPCR_Srh"/>
    <property type="match status" value="1"/>
</dbReference>